<sequence>MEVRGDDQAWEFRPFTSCSLLRTVPGTCHAIDFVHPLLEDFQARALGGPLARPSGGSLCFANNCLVPEYVRYNPSPKFTIEGAQDVLSSLDAFEELLTWQKEFGSSERKNHTLSVWASRIPLMLPPTLSYQDLHSNLDDTALNALLISDLQIHNMPPTTFLLLMHLLVTICDHSPGLDPQYSEVVPAMRLINNENNGVKLALLKAIEESDFGPVRRLDVLQKPDVSALANTLHKLHFDSEVLDEGREQA</sequence>
<protein>
    <submittedName>
        <fullName evidence="1">Uncharacterized protein</fullName>
    </submittedName>
</protein>
<evidence type="ECO:0000313" key="2">
    <source>
        <dbReference type="Proteomes" id="UP000076154"/>
    </source>
</evidence>
<organism evidence="1 2">
    <name type="scientific">Hypsizygus marmoreus</name>
    <name type="common">White beech mushroom</name>
    <name type="synonym">Agaricus marmoreus</name>
    <dbReference type="NCBI Taxonomy" id="39966"/>
    <lineage>
        <taxon>Eukaryota</taxon>
        <taxon>Fungi</taxon>
        <taxon>Dikarya</taxon>
        <taxon>Basidiomycota</taxon>
        <taxon>Agaricomycotina</taxon>
        <taxon>Agaricomycetes</taxon>
        <taxon>Agaricomycetidae</taxon>
        <taxon>Agaricales</taxon>
        <taxon>Tricholomatineae</taxon>
        <taxon>Lyophyllaceae</taxon>
        <taxon>Hypsizygus</taxon>
    </lineage>
</organism>
<comment type="caution">
    <text evidence="1">The sequence shown here is derived from an EMBL/GenBank/DDBJ whole genome shotgun (WGS) entry which is preliminary data.</text>
</comment>
<gene>
    <name evidence="1" type="ORF">Hypma_016241</name>
</gene>
<dbReference type="EMBL" id="LUEZ02000096">
    <property type="protein sequence ID" value="RDB14578.1"/>
    <property type="molecule type" value="Genomic_DNA"/>
</dbReference>
<proteinExistence type="predicted"/>
<dbReference type="OrthoDB" id="2986439at2759"/>
<dbReference type="Proteomes" id="UP000076154">
    <property type="component" value="Unassembled WGS sequence"/>
</dbReference>
<name>A0A369IXZ0_HYPMA</name>
<keyword evidence="2" id="KW-1185">Reference proteome</keyword>
<evidence type="ECO:0000313" key="1">
    <source>
        <dbReference type="EMBL" id="RDB14578.1"/>
    </source>
</evidence>
<dbReference type="AlphaFoldDB" id="A0A369IXZ0"/>
<accession>A0A369IXZ0</accession>
<reference evidence="1" key="1">
    <citation type="submission" date="2018-04" db="EMBL/GenBank/DDBJ databases">
        <title>Whole genome sequencing of Hypsizygus marmoreus.</title>
        <authorList>
            <person name="Choi I.-G."/>
            <person name="Min B."/>
            <person name="Kim J.-G."/>
            <person name="Kim S."/>
            <person name="Oh Y.-L."/>
            <person name="Kong W.-S."/>
            <person name="Park H."/>
            <person name="Jeong J."/>
            <person name="Song E.-S."/>
        </authorList>
    </citation>
    <scope>NUCLEOTIDE SEQUENCE [LARGE SCALE GENOMIC DNA]</scope>
    <source>
        <strain evidence="1">51987-8</strain>
    </source>
</reference>
<dbReference type="InParanoid" id="A0A369IXZ0"/>